<evidence type="ECO:0000313" key="1">
    <source>
        <dbReference type="EMBL" id="CAI9532000.1"/>
    </source>
</evidence>
<organism evidence="1 2">
    <name type="scientific">Staurois parvus</name>
    <dbReference type="NCBI Taxonomy" id="386267"/>
    <lineage>
        <taxon>Eukaryota</taxon>
        <taxon>Metazoa</taxon>
        <taxon>Chordata</taxon>
        <taxon>Craniata</taxon>
        <taxon>Vertebrata</taxon>
        <taxon>Euteleostomi</taxon>
        <taxon>Amphibia</taxon>
        <taxon>Batrachia</taxon>
        <taxon>Anura</taxon>
        <taxon>Neobatrachia</taxon>
        <taxon>Ranoidea</taxon>
        <taxon>Ranidae</taxon>
        <taxon>Staurois</taxon>
    </lineage>
</organism>
<reference evidence="1" key="1">
    <citation type="submission" date="2023-05" db="EMBL/GenBank/DDBJ databases">
        <authorList>
            <person name="Stuckert A."/>
        </authorList>
    </citation>
    <scope>NUCLEOTIDE SEQUENCE</scope>
</reference>
<comment type="caution">
    <text evidence="1">The sequence shown here is derived from an EMBL/GenBank/DDBJ whole genome shotgun (WGS) entry which is preliminary data.</text>
</comment>
<sequence>MSVTPSQFPPVSECPSQSHYKSLIAAITSKKTKTSQYIYTVICKRYNFHVNQLIW</sequence>
<name>A0ABN9ACL3_9NEOB</name>
<proteinExistence type="predicted"/>
<feature type="non-terminal residue" evidence="1">
    <location>
        <position position="55"/>
    </location>
</feature>
<dbReference type="Proteomes" id="UP001162483">
    <property type="component" value="Unassembled WGS sequence"/>
</dbReference>
<protein>
    <submittedName>
        <fullName evidence="1">Uncharacterized protein</fullName>
    </submittedName>
</protein>
<keyword evidence="2" id="KW-1185">Reference proteome</keyword>
<evidence type="ECO:0000313" key="2">
    <source>
        <dbReference type="Proteomes" id="UP001162483"/>
    </source>
</evidence>
<gene>
    <name evidence="1" type="ORF">SPARVUS_LOCUS89564</name>
</gene>
<accession>A0ABN9ACL3</accession>
<dbReference type="EMBL" id="CATNWA010000033">
    <property type="protein sequence ID" value="CAI9532000.1"/>
    <property type="molecule type" value="Genomic_DNA"/>
</dbReference>